<accession>C0GKF3</accession>
<dbReference type="OrthoDB" id="5293449at2"/>
<evidence type="ECO:0000256" key="2">
    <source>
        <dbReference type="ARBA" id="ARBA00022763"/>
    </source>
</evidence>
<dbReference type="SUPFAM" id="SSF47781">
    <property type="entry name" value="RuvA domain 2-like"/>
    <property type="match status" value="1"/>
</dbReference>
<dbReference type="Proteomes" id="UP000006443">
    <property type="component" value="Unassembled WGS sequence"/>
</dbReference>
<dbReference type="InterPro" id="IPR010994">
    <property type="entry name" value="RuvA_2-like"/>
</dbReference>
<dbReference type="Pfam" id="PF01330">
    <property type="entry name" value="RuvA_N"/>
    <property type="match status" value="1"/>
</dbReference>
<dbReference type="InterPro" id="IPR013849">
    <property type="entry name" value="DNA_helicase_Holl-junc_RuvA_I"/>
</dbReference>
<dbReference type="InterPro" id="IPR012340">
    <property type="entry name" value="NA-bd_OB-fold"/>
</dbReference>
<evidence type="ECO:0000256" key="4">
    <source>
        <dbReference type="ARBA" id="ARBA00023172"/>
    </source>
</evidence>
<keyword evidence="8" id="KW-0067">ATP-binding</keyword>
<dbReference type="InterPro" id="IPR000085">
    <property type="entry name" value="RuvA"/>
</dbReference>
<evidence type="ECO:0000259" key="7">
    <source>
        <dbReference type="SMART" id="SM00278"/>
    </source>
</evidence>
<dbReference type="AlphaFoldDB" id="C0GKF3"/>
<keyword evidence="8" id="KW-0378">Hydrolase</keyword>
<feature type="region of interest" description="Domain III" evidence="6">
    <location>
        <begin position="151"/>
        <end position="200"/>
    </location>
</feature>
<comment type="function">
    <text evidence="6">The RuvA-RuvB-RuvC complex processes Holliday junction (HJ) DNA during genetic recombination and DNA repair, while the RuvA-RuvB complex plays an important role in the rescue of blocked DNA replication forks via replication fork reversal (RFR). RuvA specifically binds to HJ cruciform DNA, conferring on it an open structure. The RuvB hexamer acts as an ATP-dependent pump, pulling dsDNA into and through the RuvAB complex. HJ branch migration allows RuvC to scan DNA until it finds its consensus sequence, where it cleaves and resolves the cruciform DNA.</text>
</comment>
<dbReference type="GO" id="GO:0048476">
    <property type="term" value="C:Holliday junction resolvase complex"/>
    <property type="evidence" value="ECO:0007669"/>
    <property type="project" value="UniProtKB-UniRule"/>
</dbReference>
<comment type="caution">
    <text evidence="6">Lacks conserved residue(s) required for the propagation of feature annotation.</text>
</comment>
<dbReference type="HAMAP" id="MF_00031">
    <property type="entry name" value="DNA_HJ_migration_RuvA"/>
    <property type="match status" value="1"/>
</dbReference>
<dbReference type="Gene3D" id="1.10.150.20">
    <property type="entry name" value="5' to 3' exonuclease, C-terminal subdomain"/>
    <property type="match status" value="1"/>
</dbReference>
<dbReference type="RefSeq" id="WP_008518879.1">
    <property type="nucleotide sequence ID" value="NZ_ACJM01000023.1"/>
</dbReference>
<keyword evidence="1 6" id="KW-0963">Cytoplasm</keyword>
<dbReference type="GO" id="GO:0009379">
    <property type="term" value="C:Holliday junction helicase complex"/>
    <property type="evidence" value="ECO:0007669"/>
    <property type="project" value="InterPro"/>
</dbReference>
<dbReference type="EMBL" id="ACJM01000023">
    <property type="protein sequence ID" value="EEG76196.1"/>
    <property type="molecule type" value="Genomic_DNA"/>
</dbReference>
<dbReference type="Pfam" id="PF07499">
    <property type="entry name" value="RuvA_C"/>
    <property type="match status" value="1"/>
</dbReference>
<dbReference type="eggNOG" id="COG0632">
    <property type="taxonomic scope" value="Bacteria"/>
</dbReference>
<keyword evidence="3 6" id="KW-0238">DNA-binding</keyword>
<feature type="domain" description="Helix-hairpin-helix DNA-binding motif class 1" evidence="7">
    <location>
        <begin position="73"/>
        <end position="92"/>
    </location>
</feature>
<dbReference type="GO" id="GO:0006281">
    <property type="term" value="P:DNA repair"/>
    <property type="evidence" value="ECO:0007669"/>
    <property type="project" value="UniProtKB-UniRule"/>
</dbReference>
<dbReference type="CDD" id="cd14332">
    <property type="entry name" value="UBA_RuvA_C"/>
    <property type="match status" value="1"/>
</dbReference>
<proteinExistence type="inferred from homology"/>
<reference evidence="8 9" key="1">
    <citation type="submission" date="2009-02" db="EMBL/GenBank/DDBJ databases">
        <title>Sequencing of the draft genome and assembly of Dethiobacter alkaliphilus AHT 1.</title>
        <authorList>
            <consortium name="US DOE Joint Genome Institute (JGI-PGF)"/>
            <person name="Lucas S."/>
            <person name="Copeland A."/>
            <person name="Lapidus A."/>
            <person name="Glavina del Rio T."/>
            <person name="Dalin E."/>
            <person name="Tice H."/>
            <person name="Bruce D."/>
            <person name="Goodwin L."/>
            <person name="Pitluck S."/>
            <person name="Larimer F."/>
            <person name="Land M.L."/>
            <person name="Hauser L."/>
            <person name="Muyzer G."/>
        </authorList>
    </citation>
    <scope>NUCLEOTIDE SEQUENCE [LARGE SCALE GENOMIC DNA]</scope>
    <source>
        <strain evidence="8 9">AHT 1</strain>
    </source>
</reference>
<comment type="caution">
    <text evidence="8">The sequence shown here is derived from an EMBL/GenBank/DDBJ whole genome shotgun (WGS) entry which is preliminary data.</text>
</comment>
<dbReference type="STRING" id="555088.DealDRAFT_2962"/>
<keyword evidence="8" id="KW-0547">Nucleotide-binding</keyword>
<comment type="subunit">
    <text evidence="6">Homotetramer. Forms an RuvA(8)-RuvB(12)-Holliday junction (HJ) complex. HJ DNA is sandwiched between 2 RuvA tetramers; dsDNA enters through RuvA and exits via RuvB. An RuvB hexamer assembles on each DNA strand where it exits the tetramer. Each RuvB hexamer is contacted by two RuvA subunits (via domain III) on 2 adjacent RuvB subunits; this complex drives branch migration. In the full resolvosome a probable DNA-RuvA(4)-RuvB(12)-RuvC(2) complex forms which resolves the HJ.</text>
</comment>
<evidence type="ECO:0000313" key="9">
    <source>
        <dbReference type="Proteomes" id="UP000006443"/>
    </source>
</evidence>
<dbReference type="Gene3D" id="2.40.50.140">
    <property type="entry name" value="Nucleic acid-binding proteins"/>
    <property type="match status" value="1"/>
</dbReference>
<dbReference type="InterPro" id="IPR011114">
    <property type="entry name" value="RuvA_C"/>
</dbReference>
<comment type="subcellular location">
    <subcellularLocation>
        <location evidence="6">Cytoplasm</location>
    </subcellularLocation>
</comment>
<dbReference type="GO" id="GO:0006310">
    <property type="term" value="P:DNA recombination"/>
    <property type="evidence" value="ECO:0007669"/>
    <property type="project" value="UniProtKB-UniRule"/>
</dbReference>
<dbReference type="InterPro" id="IPR003583">
    <property type="entry name" value="Hlx-hairpin-Hlx_DNA-bd_motif"/>
</dbReference>
<feature type="region of interest" description="Domain I" evidence="6">
    <location>
        <begin position="1"/>
        <end position="64"/>
    </location>
</feature>
<keyword evidence="2 6" id="KW-0227">DNA damage</keyword>
<keyword evidence="8" id="KW-0347">Helicase</keyword>
<keyword evidence="5 6" id="KW-0234">DNA repair</keyword>
<feature type="domain" description="Helix-hairpin-helix DNA-binding motif class 1" evidence="7">
    <location>
        <begin position="108"/>
        <end position="127"/>
    </location>
</feature>
<dbReference type="GO" id="GO:0005524">
    <property type="term" value="F:ATP binding"/>
    <property type="evidence" value="ECO:0007669"/>
    <property type="project" value="InterPro"/>
</dbReference>
<dbReference type="SUPFAM" id="SSF50249">
    <property type="entry name" value="Nucleic acid-binding proteins"/>
    <property type="match status" value="1"/>
</dbReference>
<dbReference type="Gene3D" id="1.10.8.10">
    <property type="entry name" value="DNA helicase RuvA subunit, C-terminal domain"/>
    <property type="match status" value="1"/>
</dbReference>
<evidence type="ECO:0000256" key="5">
    <source>
        <dbReference type="ARBA" id="ARBA00023204"/>
    </source>
</evidence>
<evidence type="ECO:0000256" key="1">
    <source>
        <dbReference type="ARBA" id="ARBA00022490"/>
    </source>
</evidence>
<dbReference type="NCBIfam" id="TIGR00084">
    <property type="entry name" value="ruvA"/>
    <property type="match status" value="1"/>
</dbReference>
<dbReference type="SMART" id="SM00278">
    <property type="entry name" value="HhH1"/>
    <property type="match status" value="2"/>
</dbReference>
<comment type="domain">
    <text evidence="6">Has three domains with a flexible linker between the domains II and III and assumes an 'L' shape. Domain III is highly mobile and contacts RuvB.</text>
</comment>
<keyword evidence="4 6" id="KW-0233">DNA recombination</keyword>
<comment type="similarity">
    <text evidence="6">Belongs to the RuvA family.</text>
</comment>
<keyword evidence="9" id="KW-1185">Reference proteome</keyword>
<gene>
    <name evidence="6" type="primary">ruvA</name>
    <name evidence="8" type="ORF">DealDRAFT_2962</name>
</gene>
<dbReference type="InterPro" id="IPR036267">
    <property type="entry name" value="RuvA_C_sf"/>
</dbReference>
<name>C0GKF3_DETAL</name>
<organism evidence="8 9">
    <name type="scientific">Dethiobacter alkaliphilus AHT 1</name>
    <dbReference type="NCBI Taxonomy" id="555088"/>
    <lineage>
        <taxon>Bacteria</taxon>
        <taxon>Bacillati</taxon>
        <taxon>Bacillota</taxon>
        <taxon>Dethiobacteria</taxon>
        <taxon>Dethiobacterales</taxon>
        <taxon>Dethiobacteraceae</taxon>
        <taxon>Dethiobacter</taxon>
    </lineage>
</organism>
<evidence type="ECO:0000256" key="6">
    <source>
        <dbReference type="HAMAP-Rule" id="MF_00031"/>
    </source>
</evidence>
<evidence type="ECO:0000313" key="8">
    <source>
        <dbReference type="EMBL" id="EEG76196.1"/>
    </source>
</evidence>
<sequence length="200" mass="21262">MFNYIRGTLVQKGKDTVVLDNQGIGWQISVPSTVLSGLHSLDEEVKLFTYLAVREDDLHLYGFLTADDLSLFKLLISVSGIGPKAALGILSSLSAAEFHLAVMHENVKALTRVPGVGPKSAKRLIVELKEKVAALGTPQTVSATPQAGGTTSAYHDALEALVALGYNGSEAQAALQTIEDADRLSTEELIKKALAHLGLK</sequence>
<dbReference type="Pfam" id="PF14520">
    <property type="entry name" value="HHH_5"/>
    <property type="match status" value="1"/>
</dbReference>
<dbReference type="GO" id="GO:0000400">
    <property type="term" value="F:four-way junction DNA binding"/>
    <property type="evidence" value="ECO:0007669"/>
    <property type="project" value="UniProtKB-UniRule"/>
</dbReference>
<dbReference type="SUPFAM" id="SSF46929">
    <property type="entry name" value="DNA helicase RuvA subunit, C-terminal domain"/>
    <property type="match status" value="1"/>
</dbReference>
<dbReference type="GO" id="GO:0005737">
    <property type="term" value="C:cytoplasm"/>
    <property type="evidence" value="ECO:0007669"/>
    <property type="project" value="UniProtKB-SubCell"/>
</dbReference>
<protein>
    <recommendedName>
        <fullName evidence="6">Holliday junction branch migration complex subunit RuvA</fullName>
    </recommendedName>
</protein>
<evidence type="ECO:0000256" key="3">
    <source>
        <dbReference type="ARBA" id="ARBA00023125"/>
    </source>
</evidence>
<dbReference type="GO" id="GO:0009378">
    <property type="term" value="F:four-way junction helicase activity"/>
    <property type="evidence" value="ECO:0007669"/>
    <property type="project" value="InterPro"/>
</dbReference>